<dbReference type="OMA" id="IHISCCT"/>
<feature type="region of interest" description="Disordered" evidence="1">
    <location>
        <begin position="175"/>
        <end position="201"/>
    </location>
</feature>
<dbReference type="VEuPathDB" id="PlasmoDB:PKA1H_080007000"/>
<protein>
    <submittedName>
        <fullName evidence="2">Uncharacterized protein</fullName>
    </submittedName>
</protein>
<gene>
    <name evidence="2" type="ORF">PKNOH_S100030000</name>
</gene>
<feature type="region of interest" description="Disordered" evidence="1">
    <location>
        <begin position="699"/>
        <end position="718"/>
    </location>
</feature>
<dbReference type="eggNOG" id="ENOG502QPI9">
    <property type="taxonomic scope" value="Eukaryota"/>
</dbReference>
<sequence length="1719" mass="197896">MNVFNFSRMEKNKVNETQPVYAKKGRSHDSSNEECSKLKIKGGHITHMCSEGMPGNSLNAGYTNGHSLNNMLMKKKIGNVHKDEWKIKEPVLLCDKSGNQKKIDVLVYPVCDQNNFYNLKGKNNDPPRKYVSVGSASHGREGKQVCTKNFFLQKASTNEAFFTCGNSNKMEKGFLKGEDEKKKKKKNSPATEMLSEMGTAHNKKSVHSGNIECVSEFTHQLKNKNEMLYPVDYNVSDAVCFSYKGKKNEGNFPGVFSATMEEKGLHACVNCVNSNVEEQHFVSSPHGGISTQGEFHQKGVTLPHKKCADTPPSKRSEIIYSNPQGFEDNSCREDRILSGCLHTFSETIPERKISRLISKGEEEEWSSDTPDRFDEPFLCDTLHGCGDVDEGEENKPLKLCRRRINEHTDWCLMKSGMHIMKTSGSNGSSFMKRMGMETQGSVSGGVENKFSLICGGILPSKCRGSCAEGLDNVAKVCQIPPDYMMPYERSLKDQFRCQGGMNNLSRSISEVIIENADEVGEGKSTEDLYFTTKEEMKKNKEKGGENMVTYNCSDDVNTPGEDALVMDKDEGDMHEMSTGGEEEEDTRDVFIMHDVRGGENVVCSSYMEDMKKGKLSTHGSFTTEVSFEREGENSSGWIGQGVINVVPDVPSNEMRTPYLSDDRRKGKERGKSCEEDLGMKCIMHLLTVLERERRRIGRGGEKKGEVMKKGRRGTHDKGEGDARTYFAKYVDEIFRNEEEVENGHIGGEGTKGEREKMTDRNGKGKEKWCAALLDRVENHLGALDITLNEILQLNKVKKIFWYLYMKYKVADSITIEKFCELLKEKINEEMSKNYFKEYVMWENFHSFCKSNVGNFDYKIMILENLFCLLKSYPLDYEENKGCFYMLNPQRNKMMKSSSVHEEKNAKVHLVKNKMNYLKLTREVNIHFKNNFFFLDKIFIPKDAFFFVKDMQNIRLKDGSSKTLYVHQALVQDLNEDSEEKNSFDGFYAGNPPHQSDYYKYIRKKKVQSKMRKMKEFILYYYGFPSVQHFFEALLEFEREYKKAQRGWSSLKGGVVQEEATQSLELTAKLYDKYGRKPRVKGWCDAHVGGTYPQFRNYHLKEYPLEGQGGNSEKKVDGVKIMEKTRESNRQFGEKFPDTQKRNHSEYTYDEEIKCDIAAMFAKWRKEDHQDKQKTDLQKTDSLKIDSIKIDSLKIDSLKIDSLKIDSLKIDSLKIDSIERNVRKEEEGNVIFPCEGGGHCSEESEPYWLSETIEEVSPTYENFFNTVDAAKKVKEINLRTLKLFTENMRKVKGYPNFTSVDEVFWGICFSDPDLPKHILCEKKIFPKNVSFNGFMRSMRYVPYVIPDFPVPSRHFISMYQSEKANEVFNSRNAFLNLLKYDGKNSEMVLLRNKIIYDIVKLFVFLSSNFGVETGKYGKAAGMSHGDATPMVDSSYYINYKYNLKKGRECVSNRGEYQDTSSSCSLYYIPSSLDDEIGDDSEGSLSVTQKNEGKEGMPHEGYHISHSTLEQGSRKMEKKEQSYCRRRHPDEGCSNSVAELLMRKNKKMSYKYVPKWHMSNDMFLSRLVSFDEIQISLEKIYPLFMIQTALIFMIHISCCTLKEEEWRYFFEGPFTLYKSLTPEEVAMRYIKIKGSEFFKLSNIKFNKNINLHQVFMNIPENMQCAEIYRLAINGESTSTGYSAEPFDIYHLMFVSRVFWYIFLYSDNFLLLRSSLFWDAPQ</sequence>
<dbReference type="OrthoDB" id="378331at2759"/>
<organism evidence="2 3">
    <name type="scientific">Plasmodium knowlesi</name>
    <dbReference type="NCBI Taxonomy" id="5850"/>
    <lineage>
        <taxon>Eukaryota</taxon>
        <taxon>Sar</taxon>
        <taxon>Alveolata</taxon>
        <taxon>Apicomplexa</taxon>
        <taxon>Aconoidasida</taxon>
        <taxon>Haemosporida</taxon>
        <taxon>Plasmodiidae</taxon>
        <taxon>Plasmodium</taxon>
        <taxon>Plasmodium (Plasmodium)</taxon>
    </lineage>
</organism>
<dbReference type="EMBL" id="NETL01000024">
    <property type="protein sequence ID" value="OTN65992.1"/>
    <property type="molecule type" value="Genomic_DNA"/>
</dbReference>
<accession>A0A1Y3DN04</accession>
<feature type="compositionally biased region" description="Basic and acidic residues" evidence="1">
    <location>
        <begin position="1489"/>
        <end position="1501"/>
    </location>
</feature>
<name>A0A1Y3DN04_PLAKN</name>
<dbReference type="VEuPathDB" id="PlasmoDB:PKNOH_S100030000"/>
<dbReference type="VEuPathDB" id="PlasmoDB:PKNH_0802200"/>
<feature type="region of interest" description="Disordered" evidence="1">
    <location>
        <begin position="1474"/>
        <end position="1509"/>
    </location>
</feature>
<evidence type="ECO:0000313" key="3">
    <source>
        <dbReference type="Proteomes" id="UP000195012"/>
    </source>
</evidence>
<dbReference type="Proteomes" id="UP000195012">
    <property type="component" value="Unassembled WGS sequence"/>
</dbReference>
<evidence type="ECO:0000256" key="1">
    <source>
        <dbReference type="SAM" id="MobiDB-lite"/>
    </source>
</evidence>
<comment type="caution">
    <text evidence="2">The sequence shown here is derived from an EMBL/GenBank/DDBJ whole genome shotgun (WGS) entry which is preliminary data.</text>
</comment>
<proteinExistence type="predicted"/>
<reference evidence="2 3" key="1">
    <citation type="submission" date="2017-05" db="EMBL/GenBank/DDBJ databases">
        <title>PacBio assembly of a Plasmodium knowlesi genome sequence with Hi-C correction and manual annotation of the SICAvar gene family.</title>
        <authorList>
            <person name="Lapp S.A."/>
            <person name="Geraldo J.A."/>
            <person name="Chien J.-T."/>
            <person name="Ay F."/>
            <person name="Pakala S.B."/>
            <person name="Batugedara G."/>
            <person name="Humphrey J.C."/>
            <person name="Debarry J.D."/>
            <person name="Le Roch K.G."/>
            <person name="Galinski M.R."/>
            <person name="Kissinger J.C."/>
        </authorList>
    </citation>
    <scope>NUCLEOTIDE SEQUENCE [LARGE SCALE GENOMIC DNA]</scope>
    <source>
        <strain evidence="3">Malayan Strain Pk1 (A+)</strain>
    </source>
</reference>
<evidence type="ECO:0000313" key="2">
    <source>
        <dbReference type="EMBL" id="OTN65992.1"/>
    </source>
</evidence>